<sequence>MYPGAGSLVCNCWGLDPTGKLVFSGMEWV</sequence>
<accession>A0A0E9VAX2</accession>
<dbReference type="AlphaFoldDB" id="A0A0E9VAX2"/>
<reference evidence="1" key="2">
    <citation type="journal article" date="2015" name="Fish Shellfish Immunol.">
        <title>Early steps in the European eel (Anguilla anguilla)-Vibrio vulnificus interaction in the gills: Role of the RtxA13 toxin.</title>
        <authorList>
            <person name="Callol A."/>
            <person name="Pajuelo D."/>
            <person name="Ebbesson L."/>
            <person name="Teles M."/>
            <person name="MacKenzie S."/>
            <person name="Amaro C."/>
        </authorList>
    </citation>
    <scope>NUCLEOTIDE SEQUENCE</scope>
</reference>
<protein>
    <submittedName>
        <fullName evidence="1">Uncharacterized protein</fullName>
    </submittedName>
</protein>
<organism evidence="1">
    <name type="scientific">Anguilla anguilla</name>
    <name type="common">European freshwater eel</name>
    <name type="synonym">Muraena anguilla</name>
    <dbReference type="NCBI Taxonomy" id="7936"/>
    <lineage>
        <taxon>Eukaryota</taxon>
        <taxon>Metazoa</taxon>
        <taxon>Chordata</taxon>
        <taxon>Craniata</taxon>
        <taxon>Vertebrata</taxon>
        <taxon>Euteleostomi</taxon>
        <taxon>Actinopterygii</taxon>
        <taxon>Neopterygii</taxon>
        <taxon>Teleostei</taxon>
        <taxon>Anguilliformes</taxon>
        <taxon>Anguillidae</taxon>
        <taxon>Anguilla</taxon>
    </lineage>
</organism>
<dbReference type="EMBL" id="GBXM01033952">
    <property type="protein sequence ID" value="JAH74625.1"/>
    <property type="molecule type" value="Transcribed_RNA"/>
</dbReference>
<name>A0A0E9VAX2_ANGAN</name>
<evidence type="ECO:0000313" key="1">
    <source>
        <dbReference type="EMBL" id="JAH74625.1"/>
    </source>
</evidence>
<reference evidence="1" key="1">
    <citation type="submission" date="2014-11" db="EMBL/GenBank/DDBJ databases">
        <authorList>
            <person name="Amaro Gonzalez C."/>
        </authorList>
    </citation>
    <scope>NUCLEOTIDE SEQUENCE</scope>
</reference>
<proteinExistence type="predicted"/>